<dbReference type="PANTHER" id="PTHR34482:SF36">
    <property type="entry name" value="RETROTRANSPOSON GAG DOMAIN-CONTAINING PROTEIN"/>
    <property type="match status" value="1"/>
</dbReference>
<protein>
    <recommendedName>
        <fullName evidence="2">Retrotransposon gag domain-containing protein</fullName>
    </recommendedName>
</protein>
<evidence type="ECO:0000259" key="2">
    <source>
        <dbReference type="Pfam" id="PF03732"/>
    </source>
</evidence>
<reference evidence="3" key="1">
    <citation type="journal article" date="2020" name="Nat. Genet.">
        <title>Genomic diversifications of five Gossypium allopolyploid species and their impact on cotton improvement.</title>
        <authorList>
            <person name="Chen Z.J."/>
            <person name="Sreedasyam A."/>
            <person name="Ando A."/>
            <person name="Song Q."/>
            <person name="De Santiago L.M."/>
            <person name="Hulse-Kemp A.M."/>
            <person name="Ding M."/>
            <person name="Ye W."/>
            <person name="Kirkbride R.C."/>
            <person name="Jenkins J."/>
            <person name="Plott C."/>
            <person name="Lovell J."/>
            <person name="Lin Y.M."/>
            <person name="Vaughn R."/>
            <person name="Liu B."/>
            <person name="Simpson S."/>
            <person name="Scheffler B.E."/>
            <person name="Wen L."/>
            <person name="Saski C.A."/>
            <person name="Grover C.E."/>
            <person name="Hu G."/>
            <person name="Conover J.L."/>
            <person name="Carlson J.W."/>
            <person name="Shu S."/>
            <person name="Boston L.B."/>
            <person name="Williams M."/>
            <person name="Peterson D.G."/>
            <person name="McGee K."/>
            <person name="Jones D.C."/>
            <person name="Wendel J.F."/>
            <person name="Stelly D.M."/>
            <person name="Grimwood J."/>
            <person name="Schmutz J."/>
        </authorList>
    </citation>
    <scope>NUCLEOTIDE SEQUENCE [LARGE SCALE GENOMIC DNA]</scope>
    <source>
        <strain evidence="3">cv. TM-1</strain>
    </source>
</reference>
<proteinExistence type="predicted"/>
<gene>
    <name evidence="4" type="primary">LOC121214790</name>
</gene>
<evidence type="ECO:0000313" key="4">
    <source>
        <dbReference type="RefSeq" id="XP_040944960.1"/>
    </source>
</evidence>
<sequence length="265" mass="29742">MSTRGTCGRGHSRGCGGAQARSLSSGHQPNKEIRAALASPMAETGSQNRAAGDDLLCQAMLRILKRIAGPEYWIEATERIMDVLDCTPDQKLKGKVSLLRDETKYVGANYVDARRREFLNLTQGETTVAEYEVEFLRLSRYARGMVAIEYERCVHFEDGLRDGLRVLIAPQRERDFTALMDKAKITEEVTRAERQNREKSRGKRDVEPSNSFQRLRKQLKTGGPIRVRAAAAATTGLQFCTNCGKHHQGECWKKMGTCLRFGSLE</sequence>
<feature type="domain" description="Retrotransposon gag" evidence="2">
    <location>
        <begin position="103"/>
        <end position="161"/>
    </location>
</feature>
<dbReference type="Proteomes" id="UP000818029">
    <property type="component" value="Chromosome A01"/>
</dbReference>
<evidence type="ECO:0000256" key="1">
    <source>
        <dbReference type="SAM" id="MobiDB-lite"/>
    </source>
</evidence>
<dbReference type="InterPro" id="IPR005162">
    <property type="entry name" value="Retrotrans_gag_dom"/>
</dbReference>
<keyword evidence="3" id="KW-1185">Reference proteome</keyword>
<dbReference type="Pfam" id="PF03732">
    <property type="entry name" value="Retrotrans_gag"/>
    <property type="match status" value="1"/>
</dbReference>
<reference evidence="4" key="2">
    <citation type="submission" date="2025-08" db="UniProtKB">
        <authorList>
            <consortium name="RefSeq"/>
        </authorList>
    </citation>
    <scope>IDENTIFICATION</scope>
</reference>
<dbReference type="RefSeq" id="XP_040944960.1">
    <property type="nucleotide sequence ID" value="XM_041089026.1"/>
</dbReference>
<feature type="region of interest" description="Disordered" evidence="1">
    <location>
        <begin position="1"/>
        <end position="29"/>
    </location>
</feature>
<evidence type="ECO:0000313" key="3">
    <source>
        <dbReference type="Proteomes" id="UP000818029"/>
    </source>
</evidence>
<dbReference type="PANTHER" id="PTHR34482">
    <property type="entry name" value="DNA DAMAGE-INDUCIBLE PROTEIN 1-LIKE"/>
    <property type="match status" value="1"/>
</dbReference>
<accession>A0ABM2ZQT6</accession>
<name>A0ABM2ZQT6_GOSHI</name>
<organism evidence="3 4">
    <name type="scientific">Gossypium hirsutum</name>
    <name type="common">Upland cotton</name>
    <name type="synonym">Gossypium mexicanum</name>
    <dbReference type="NCBI Taxonomy" id="3635"/>
    <lineage>
        <taxon>Eukaryota</taxon>
        <taxon>Viridiplantae</taxon>
        <taxon>Streptophyta</taxon>
        <taxon>Embryophyta</taxon>
        <taxon>Tracheophyta</taxon>
        <taxon>Spermatophyta</taxon>
        <taxon>Magnoliopsida</taxon>
        <taxon>eudicotyledons</taxon>
        <taxon>Gunneridae</taxon>
        <taxon>Pentapetalae</taxon>
        <taxon>rosids</taxon>
        <taxon>malvids</taxon>
        <taxon>Malvales</taxon>
        <taxon>Malvaceae</taxon>
        <taxon>Malvoideae</taxon>
        <taxon>Gossypium</taxon>
    </lineage>
</organism>
<feature type="compositionally biased region" description="Basic and acidic residues" evidence="1">
    <location>
        <begin position="189"/>
        <end position="207"/>
    </location>
</feature>
<feature type="region of interest" description="Disordered" evidence="1">
    <location>
        <begin position="189"/>
        <end position="211"/>
    </location>
</feature>
<dbReference type="GeneID" id="121214790"/>